<dbReference type="AlphaFoldDB" id="A0A3L6QYA8"/>
<accession>A0A3L6QYA8</accession>
<evidence type="ECO:0000313" key="6">
    <source>
        <dbReference type="EMBL" id="RLM92024.1"/>
    </source>
</evidence>
<feature type="region of interest" description="Disordered" evidence="5">
    <location>
        <begin position="399"/>
        <end position="435"/>
    </location>
</feature>
<proteinExistence type="predicted"/>
<dbReference type="InterPro" id="IPR044159">
    <property type="entry name" value="IQM"/>
</dbReference>
<sequence length="577" mass="63745">MTPRLLNTERNHLLSTKPHSHRRDGCSSPLRPSPSRKTMARGGLERSLSFKNWEAQVAPQEPEPAGAATGKSSGGGINGARPGTLALQPEPQPSPRRASPAAQAMIEFISPRPRVELDQAATRLQKIYKGHRTRRSLADGAIIAEELWWKTYDSVYLNIKSISFFDGEKQETAASRWSRAGKRIAKVGKGLSKDDKAQKLALQHWLEAIDPRHRYGHNLHLYYDIWSASSSCEPFFYWLDIGAGRDMHHPKCPRSKLYSQLIMYLGPNKLTDLNVSPISQNERAAYEVIVEEGRLLYKQNGELVNTNEESKWIFVLSTSRALYIGQKRKGKFQHSSFLSGAATTAAGRLVAKEGVLKAIWPYSGHYLPTEENFREFIGFLEENSVDLANVKRCSVDDDEFPSFKKAPEQPAEEAEASTAEAAAHDDEAVESQPVELPEVDIVKEAVAETAAGDEDAAGPKVMTSRPSFKWSTPTGARIGCLRDYPANVQSMALEQVNLSPRVAPSPGAACRLPVPIPSPRPSPRIRLSPRLHYMGLPTPTGARLPVPSPASRRSPKQEFTGFQTPAVALTLPKHKAK</sequence>
<dbReference type="GO" id="GO:0005737">
    <property type="term" value="C:cytoplasm"/>
    <property type="evidence" value="ECO:0007669"/>
    <property type="project" value="UniProtKB-SubCell"/>
</dbReference>
<keyword evidence="3" id="KW-0963">Cytoplasm</keyword>
<protein>
    <submittedName>
        <fullName evidence="6">IQ domain-containing protein IQM1</fullName>
    </submittedName>
</protein>
<evidence type="ECO:0000256" key="3">
    <source>
        <dbReference type="ARBA" id="ARBA00022490"/>
    </source>
</evidence>
<dbReference type="Proteomes" id="UP000275267">
    <property type="component" value="Unassembled WGS sequence"/>
</dbReference>
<comment type="caution">
    <text evidence="6">The sequence shown here is derived from an EMBL/GenBank/DDBJ whole genome shotgun (WGS) entry which is preliminary data.</text>
</comment>
<dbReference type="GO" id="GO:0005634">
    <property type="term" value="C:nucleus"/>
    <property type="evidence" value="ECO:0007669"/>
    <property type="project" value="UniProtKB-SubCell"/>
</dbReference>
<dbReference type="PANTHER" id="PTHR31250">
    <property type="entry name" value="IQ DOMAIN-CONTAINING PROTEIN IQM3"/>
    <property type="match status" value="1"/>
</dbReference>
<evidence type="ECO:0000256" key="2">
    <source>
        <dbReference type="ARBA" id="ARBA00004496"/>
    </source>
</evidence>
<feature type="region of interest" description="Disordered" evidence="5">
    <location>
        <begin position="1"/>
        <end position="101"/>
    </location>
</feature>
<feature type="region of interest" description="Disordered" evidence="5">
    <location>
        <begin position="449"/>
        <end position="468"/>
    </location>
</feature>
<dbReference type="PANTHER" id="PTHR31250:SF67">
    <property type="entry name" value="CALMODULIN-BINDING PROTEIN"/>
    <property type="match status" value="1"/>
</dbReference>
<comment type="subcellular location">
    <subcellularLocation>
        <location evidence="2">Cytoplasm</location>
    </subcellularLocation>
    <subcellularLocation>
        <location evidence="1">Nucleus</location>
    </subcellularLocation>
</comment>
<gene>
    <name evidence="6" type="ORF">C2845_PM08G15890</name>
</gene>
<organism evidence="6 7">
    <name type="scientific">Panicum miliaceum</name>
    <name type="common">Proso millet</name>
    <name type="synonym">Broomcorn millet</name>
    <dbReference type="NCBI Taxonomy" id="4540"/>
    <lineage>
        <taxon>Eukaryota</taxon>
        <taxon>Viridiplantae</taxon>
        <taxon>Streptophyta</taxon>
        <taxon>Embryophyta</taxon>
        <taxon>Tracheophyta</taxon>
        <taxon>Spermatophyta</taxon>
        <taxon>Magnoliopsida</taxon>
        <taxon>Liliopsida</taxon>
        <taxon>Poales</taxon>
        <taxon>Poaceae</taxon>
        <taxon>PACMAD clade</taxon>
        <taxon>Panicoideae</taxon>
        <taxon>Panicodae</taxon>
        <taxon>Paniceae</taxon>
        <taxon>Panicinae</taxon>
        <taxon>Panicum</taxon>
        <taxon>Panicum sect. Panicum</taxon>
    </lineage>
</organism>
<keyword evidence="7" id="KW-1185">Reference proteome</keyword>
<dbReference type="PROSITE" id="PS50096">
    <property type="entry name" value="IQ"/>
    <property type="match status" value="1"/>
</dbReference>
<evidence type="ECO:0000256" key="4">
    <source>
        <dbReference type="ARBA" id="ARBA00023242"/>
    </source>
</evidence>
<dbReference type="OrthoDB" id="7344096at2759"/>
<evidence type="ECO:0000313" key="7">
    <source>
        <dbReference type="Proteomes" id="UP000275267"/>
    </source>
</evidence>
<feature type="region of interest" description="Disordered" evidence="5">
    <location>
        <begin position="532"/>
        <end position="577"/>
    </location>
</feature>
<evidence type="ECO:0000256" key="5">
    <source>
        <dbReference type="SAM" id="MobiDB-lite"/>
    </source>
</evidence>
<dbReference type="STRING" id="4540.A0A3L6QYA8"/>
<reference evidence="7" key="1">
    <citation type="journal article" date="2019" name="Nat. Commun.">
        <title>The genome of broomcorn millet.</title>
        <authorList>
            <person name="Zou C."/>
            <person name="Miki D."/>
            <person name="Li D."/>
            <person name="Tang Q."/>
            <person name="Xiao L."/>
            <person name="Rajput S."/>
            <person name="Deng P."/>
            <person name="Jia W."/>
            <person name="Huang R."/>
            <person name="Zhang M."/>
            <person name="Sun Y."/>
            <person name="Hu J."/>
            <person name="Fu X."/>
            <person name="Schnable P.S."/>
            <person name="Li F."/>
            <person name="Zhang H."/>
            <person name="Feng B."/>
            <person name="Zhu X."/>
            <person name="Liu R."/>
            <person name="Schnable J.C."/>
            <person name="Zhu J.-K."/>
            <person name="Zhang H."/>
        </authorList>
    </citation>
    <scope>NUCLEOTIDE SEQUENCE [LARGE SCALE GENOMIC DNA]</scope>
</reference>
<keyword evidence="4" id="KW-0539">Nucleus</keyword>
<evidence type="ECO:0000256" key="1">
    <source>
        <dbReference type="ARBA" id="ARBA00004123"/>
    </source>
</evidence>
<name>A0A3L6QYA8_PANMI</name>
<dbReference type="EMBL" id="PQIB02000010">
    <property type="protein sequence ID" value="RLM92024.1"/>
    <property type="molecule type" value="Genomic_DNA"/>
</dbReference>